<organism evidence="2 3">
    <name type="scientific">Ramlibacter humi</name>
    <dbReference type="NCBI Taxonomy" id="2530451"/>
    <lineage>
        <taxon>Bacteria</taxon>
        <taxon>Pseudomonadati</taxon>
        <taxon>Pseudomonadota</taxon>
        <taxon>Betaproteobacteria</taxon>
        <taxon>Burkholderiales</taxon>
        <taxon>Comamonadaceae</taxon>
        <taxon>Ramlibacter</taxon>
    </lineage>
</organism>
<feature type="transmembrane region" description="Helical" evidence="1">
    <location>
        <begin position="64"/>
        <end position="84"/>
    </location>
</feature>
<evidence type="ECO:0000256" key="1">
    <source>
        <dbReference type="SAM" id="Phobius"/>
    </source>
</evidence>
<accession>A0A4Z0BRH1</accession>
<dbReference type="EMBL" id="SMLK01000003">
    <property type="protein sequence ID" value="TFZ01917.1"/>
    <property type="molecule type" value="Genomic_DNA"/>
</dbReference>
<keyword evidence="1" id="KW-0812">Transmembrane</keyword>
<proteinExistence type="predicted"/>
<comment type="caution">
    <text evidence="2">The sequence shown here is derived from an EMBL/GenBank/DDBJ whole genome shotgun (WGS) entry which is preliminary data.</text>
</comment>
<dbReference type="Proteomes" id="UP000297839">
    <property type="component" value="Unassembled WGS sequence"/>
</dbReference>
<evidence type="ECO:0000313" key="3">
    <source>
        <dbReference type="Proteomes" id="UP000297839"/>
    </source>
</evidence>
<dbReference type="RefSeq" id="WP_135250017.1">
    <property type="nucleotide sequence ID" value="NZ_SMLK01000003.1"/>
</dbReference>
<keyword evidence="3" id="KW-1185">Reference proteome</keyword>
<name>A0A4Z0BRH1_9BURK</name>
<feature type="transmembrane region" description="Helical" evidence="1">
    <location>
        <begin position="21"/>
        <end position="44"/>
    </location>
</feature>
<sequence length="180" mass="19527">MNEFYGFFGARRVFAWSYQEMVFLGALEQLQPLLYVGIASLMAWKFLSDFSPARRTAVLKSFAYWSPVALALAAYGVLYALGLAEEHGMERARKLAVDSEQGIGSRTTVLRRTGAMVSRISGFRVACTDRACLLYLPGEKKTTGSAKQAAGTTALVLLDSSSCVVSRLSTTSADDALPDC</sequence>
<gene>
    <name evidence="2" type="ORF">EZ216_12065</name>
</gene>
<protein>
    <submittedName>
        <fullName evidence="2">Uncharacterized protein</fullName>
    </submittedName>
</protein>
<evidence type="ECO:0000313" key="2">
    <source>
        <dbReference type="EMBL" id="TFZ01917.1"/>
    </source>
</evidence>
<keyword evidence="1" id="KW-0472">Membrane</keyword>
<reference evidence="2 3" key="1">
    <citation type="submission" date="2019-03" db="EMBL/GenBank/DDBJ databases">
        <title>Ramlibacter sp. 18x22-1, whole genome shotgun sequence.</title>
        <authorList>
            <person name="Zhang X."/>
            <person name="Feng G."/>
            <person name="Zhu H."/>
        </authorList>
    </citation>
    <scope>NUCLEOTIDE SEQUENCE [LARGE SCALE GENOMIC DNA]</scope>
    <source>
        <strain evidence="2 3">18x22-1</strain>
    </source>
</reference>
<dbReference type="AlphaFoldDB" id="A0A4Z0BRH1"/>
<keyword evidence="1" id="KW-1133">Transmembrane helix</keyword>